<dbReference type="PANTHER" id="PTHR12911">
    <property type="entry name" value="SAD1/UNC-84-LIKE PROTEIN-RELATED"/>
    <property type="match status" value="1"/>
</dbReference>
<keyword evidence="1 7" id="KW-0812">Transmembrane</keyword>
<dbReference type="Pfam" id="PF07738">
    <property type="entry name" value="Sad1_UNC"/>
    <property type="match status" value="1"/>
</dbReference>
<dbReference type="FunFam" id="2.60.120.260:FF:000009">
    <property type="entry name" value="SUN domain-containing protein 1 isoform X1"/>
    <property type="match status" value="1"/>
</dbReference>
<evidence type="ECO:0000256" key="6">
    <source>
        <dbReference type="SAM" id="Coils"/>
    </source>
</evidence>
<gene>
    <name evidence="9" type="primary">sun1a</name>
</gene>
<evidence type="ECO:0000256" key="3">
    <source>
        <dbReference type="ARBA" id="ARBA00023054"/>
    </source>
</evidence>
<dbReference type="InterPro" id="IPR045119">
    <property type="entry name" value="SUN1-5"/>
</dbReference>
<keyword evidence="3 6" id="KW-0175">Coiled coil</keyword>
<evidence type="ECO:0000259" key="8">
    <source>
        <dbReference type="PROSITE" id="PS51469"/>
    </source>
</evidence>
<dbReference type="GeneTree" id="ENSGT00940000155830"/>
<dbReference type="AlphaFoldDB" id="A0AAY4AA07"/>
<dbReference type="GO" id="GO:0034993">
    <property type="term" value="C:meiotic nuclear membrane microtubule tethering complex"/>
    <property type="evidence" value="ECO:0007669"/>
    <property type="project" value="TreeGrafter"/>
</dbReference>
<dbReference type="PANTHER" id="PTHR12911:SF23">
    <property type="entry name" value="SUN DOMAIN-CONTAINING PROTEIN 1"/>
    <property type="match status" value="1"/>
</dbReference>
<keyword evidence="4 7" id="KW-0472">Membrane</keyword>
<organism evidence="9 10">
    <name type="scientific">Denticeps clupeoides</name>
    <name type="common">denticle herring</name>
    <dbReference type="NCBI Taxonomy" id="299321"/>
    <lineage>
        <taxon>Eukaryota</taxon>
        <taxon>Metazoa</taxon>
        <taxon>Chordata</taxon>
        <taxon>Craniata</taxon>
        <taxon>Vertebrata</taxon>
        <taxon>Euteleostomi</taxon>
        <taxon>Actinopterygii</taxon>
        <taxon>Neopterygii</taxon>
        <taxon>Teleostei</taxon>
        <taxon>Clupei</taxon>
        <taxon>Clupeiformes</taxon>
        <taxon>Denticipitoidei</taxon>
        <taxon>Denticipitidae</taxon>
        <taxon>Denticeps</taxon>
    </lineage>
</organism>
<evidence type="ECO:0000256" key="2">
    <source>
        <dbReference type="ARBA" id="ARBA00022989"/>
    </source>
</evidence>
<feature type="coiled-coil region" evidence="6">
    <location>
        <begin position="176"/>
        <end position="241"/>
    </location>
</feature>
<protein>
    <recommendedName>
        <fullName evidence="8">SUN domain-containing protein</fullName>
    </recommendedName>
</protein>
<evidence type="ECO:0000313" key="9">
    <source>
        <dbReference type="Ensembl" id="ENSDCDP00010005933.1"/>
    </source>
</evidence>
<evidence type="ECO:0000256" key="1">
    <source>
        <dbReference type="ARBA" id="ARBA00022692"/>
    </source>
</evidence>
<evidence type="ECO:0000256" key="7">
    <source>
        <dbReference type="SAM" id="Phobius"/>
    </source>
</evidence>
<reference evidence="9" key="3">
    <citation type="submission" date="2025-09" db="UniProtKB">
        <authorList>
            <consortium name="Ensembl"/>
        </authorList>
    </citation>
    <scope>IDENTIFICATION</scope>
</reference>
<dbReference type="InterPro" id="IPR012919">
    <property type="entry name" value="SUN_dom"/>
</dbReference>
<sequence length="539" mass="59654">MQLVAVPRGDGTASSRRGGSAWSGLAGFMSTRLVMFLLLFPLAIVLWFWAPASLCVLFSSVNVTVWRGAALFGSASEQAPAEAARSCPASQVPFVASPPDSERLARLERSLALLWDHVTGDQRKQEEAHGRVLDLFRSVREDGRTLELRASDLLEERLALLTADVEQQSAGRMKLEQDLESRLQELEARLQGVALKTQEVEKMQQSTSSPALSAEVDRSSHDALLTEVRKLEEALGSVREDLQGIMGCQSKCEQLDSVPNLVSSQVRQEVRTLFSEVDGGSLPDPLLRWLSSRFVSSEDLQSSLVKLEQCILGNVSLLVRQSQPPPCPEEVTQRVLQTTAETGLSEQDVQQIVKNALKLYSQDQTGLFDYALESAGGSIISTRCSETFQTKTALMSLFGVPLWYFSQSPRAVIQPDVHPGNCWAFKGSSGYLVIQLTMHVVPTAFTLQHIAKSMSPSGDISSAPRHYRVYGLENELQEEGKLLGQYTYKDDGETLQTNPVTVENHQAFRIIELRVLSNWGHPEYTCLYRFRVHGDPASQ</sequence>
<dbReference type="Ensembl" id="ENSDCDT00010006142.1">
    <property type="protein sequence ID" value="ENSDCDP00010005933.1"/>
    <property type="gene ID" value="ENSDCDG00010002598.1"/>
</dbReference>
<reference evidence="9 10" key="1">
    <citation type="submission" date="2020-06" db="EMBL/GenBank/DDBJ databases">
        <authorList>
            <consortium name="Wellcome Sanger Institute Data Sharing"/>
        </authorList>
    </citation>
    <scope>NUCLEOTIDE SEQUENCE [LARGE SCALE GENOMIC DNA]</scope>
</reference>
<dbReference type="Proteomes" id="UP000694580">
    <property type="component" value="Chromosome 2"/>
</dbReference>
<evidence type="ECO:0000313" key="10">
    <source>
        <dbReference type="Proteomes" id="UP000694580"/>
    </source>
</evidence>
<dbReference type="GO" id="GO:0043495">
    <property type="term" value="F:protein-membrane adaptor activity"/>
    <property type="evidence" value="ECO:0007669"/>
    <property type="project" value="TreeGrafter"/>
</dbReference>
<feature type="transmembrane region" description="Helical" evidence="7">
    <location>
        <begin position="33"/>
        <end position="50"/>
    </location>
</feature>
<accession>A0AAY4AA07</accession>
<comment type="subcellular location">
    <subcellularLocation>
        <location evidence="5">Nucleus inner membrane</location>
        <topology evidence="5">Single-pass type II membrane protein</topology>
    </subcellularLocation>
</comment>
<proteinExistence type="predicted"/>
<keyword evidence="2 7" id="KW-1133">Transmembrane helix</keyword>
<name>A0AAY4AA07_9TELE</name>
<dbReference type="Gene3D" id="2.60.120.260">
    <property type="entry name" value="Galactose-binding domain-like"/>
    <property type="match status" value="1"/>
</dbReference>
<evidence type="ECO:0000256" key="4">
    <source>
        <dbReference type="ARBA" id="ARBA00023136"/>
    </source>
</evidence>
<keyword evidence="10" id="KW-1185">Reference proteome</keyword>
<reference evidence="9" key="2">
    <citation type="submission" date="2025-08" db="UniProtKB">
        <authorList>
            <consortium name="Ensembl"/>
        </authorList>
    </citation>
    <scope>IDENTIFICATION</scope>
</reference>
<dbReference type="PROSITE" id="PS51469">
    <property type="entry name" value="SUN"/>
    <property type="match status" value="1"/>
</dbReference>
<dbReference type="GO" id="GO:0005637">
    <property type="term" value="C:nuclear inner membrane"/>
    <property type="evidence" value="ECO:0007669"/>
    <property type="project" value="UniProtKB-SubCell"/>
</dbReference>
<feature type="domain" description="SUN" evidence="8">
    <location>
        <begin position="376"/>
        <end position="537"/>
    </location>
</feature>
<evidence type="ECO:0000256" key="5">
    <source>
        <dbReference type="ARBA" id="ARBA00037816"/>
    </source>
</evidence>